<keyword evidence="1" id="KW-0175">Coiled coil</keyword>
<dbReference type="STRING" id="1150625.Q75_01570"/>
<evidence type="ECO:0000313" key="4">
    <source>
        <dbReference type="Proteomes" id="UP000074108"/>
    </source>
</evidence>
<keyword evidence="2" id="KW-0812">Transmembrane</keyword>
<reference evidence="3 4" key="1">
    <citation type="journal article" date="2016" name="Front. Microbiol.">
        <title>Microevolution Analysis of Bacillus coahuilensis Unveils Differences in Phosphorus Acquisition Strategies and Their Regulation.</title>
        <authorList>
            <person name="Gomez-Lunar Z."/>
            <person name="Hernandez-Gonzalez I."/>
            <person name="Rodriguez-Torres M.D."/>
            <person name="Souza V."/>
            <person name="Olmedo-Alvarez G."/>
        </authorList>
    </citation>
    <scope>NUCLEOTIDE SEQUENCE [LARGE SCALE GENOMIC DNA]</scope>
    <source>
        <strain evidence="4">p1.1.43</strain>
    </source>
</reference>
<keyword evidence="2" id="KW-0472">Membrane</keyword>
<evidence type="ECO:0000313" key="3">
    <source>
        <dbReference type="EMBL" id="KUP09019.1"/>
    </source>
</evidence>
<evidence type="ECO:0000256" key="1">
    <source>
        <dbReference type="SAM" id="Coils"/>
    </source>
</evidence>
<sequence length="78" mass="9446">MDLFFYITIIIGLTLLFVYVLIEKVLTYELKKKELELEFNKLEMEKLRLKEEEKENRTEELDYLVANKQPILFSKTRG</sequence>
<dbReference type="Proteomes" id="UP000074108">
    <property type="component" value="Unassembled WGS sequence"/>
</dbReference>
<name>A0A147KC49_9BACI</name>
<feature type="transmembrane region" description="Helical" evidence="2">
    <location>
        <begin position="6"/>
        <end position="22"/>
    </location>
</feature>
<evidence type="ECO:0000256" key="2">
    <source>
        <dbReference type="SAM" id="Phobius"/>
    </source>
</evidence>
<dbReference type="RefSeq" id="WP_010170806.1">
    <property type="nucleotide sequence ID" value="NZ_LDYG01000004.1"/>
</dbReference>
<gene>
    <name evidence="3" type="ORF">Q75_01570</name>
</gene>
<protein>
    <submittedName>
        <fullName evidence="3">Uncharacterized protein</fullName>
    </submittedName>
</protein>
<dbReference type="PATRIC" id="fig|1150625.3.peg.328"/>
<dbReference type="EMBL" id="LDYG01000004">
    <property type="protein sequence ID" value="KUP09019.1"/>
    <property type="molecule type" value="Genomic_DNA"/>
</dbReference>
<keyword evidence="2" id="KW-1133">Transmembrane helix</keyword>
<dbReference type="AlphaFoldDB" id="A0A147KC49"/>
<proteinExistence type="predicted"/>
<feature type="coiled-coil region" evidence="1">
    <location>
        <begin position="25"/>
        <end position="69"/>
    </location>
</feature>
<organism evidence="3 4">
    <name type="scientific">Bacillus coahuilensis p1.1.43</name>
    <dbReference type="NCBI Taxonomy" id="1150625"/>
    <lineage>
        <taxon>Bacteria</taxon>
        <taxon>Bacillati</taxon>
        <taxon>Bacillota</taxon>
        <taxon>Bacilli</taxon>
        <taxon>Bacillales</taxon>
        <taxon>Bacillaceae</taxon>
        <taxon>Bacillus</taxon>
    </lineage>
</organism>
<keyword evidence="4" id="KW-1185">Reference proteome</keyword>
<comment type="caution">
    <text evidence="3">The sequence shown here is derived from an EMBL/GenBank/DDBJ whole genome shotgun (WGS) entry which is preliminary data.</text>
</comment>
<accession>A0A147KC49</accession>